<organism evidence="1 2">
    <name type="scientific">Collinsella tanakaei YIT 12063</name>
    <dbReference type="NCBI Taxonomy" id="742742"/>
    <lineage>
        <taxon>Bacteria</taxon>
        <taxon>Bacillati</taxon>
        <taxon>Actinomycetota</taxon>
        <taxon>Coriobacteriia</taxon>
        <taxon>Coriobacteriales</taxon>
        <taxon>Coriobacteriaceae</taxon>
        <taxon>Collinsella</taxon>
    </lineage>
</organism>
<dbReference type="PATRIC" id="fig|742742.3.peg.403"/>
<dbReference type="RefSeq" id="WP_009140456.1">
    <property type="nucleotide sequence ID" value="NZ_JH126467.1"/>
</dbReference>
<keyword evidence="2" id="KW-1185">Reference proteome</keyword>
<dbReference type="GeneID" id="62758195"/>
<dbReference type="Proteomes" id="UP000004830">
    <property type="component" value="Unassembled WGS sequence"/>
</dbReference>
<evidence type="ECO:0000313" key="2">
    <source>
        <dbReference type="Proteomes" id="UP000004830"/>
    </source>
</evidence>
<gene>
    <name evidence="1" type="ORF">HMPREF9452_00420</name>
</gene>
<dbReference type="AlphaFoldDB" id="G1WGF7"/>
<reference evidence="1 2" key="1">
    <citation type="submission" date="2011-06" db="EMBL/GenBank/DDBJ databases">
        <title>The Genome Sequence of Collinsella tanakaei YIT 12063.</title>
        <authorList>
            <consortium name="The Broad Institute Genome Sequencing Platform"/>
            <person name="Earl A."/>
            <person name="Ward D."/>
            <person name="Feldgarden M."/>
            <person name="Gevers D."/>
            <person name="Morotomi M."/>
            <person name="Young S.K."/>
            <person name="Zeng Q."/>
            <person name="Gargeya S."/>
            <person name="Fitzgerald M."/>
            <person name="Haas B."/>
            <person name="Abouelleil A."/>
            <person name="Alvarado L."/>
            <person name="Arachchi H.M."/>
            <person name="Berlin A."/>
            <person name="Brown A."/>
            <person name="Chapman S.B."/>
            <person name="Chen Z."/>
            <person name="Dunbar C."/>
            <person name="Freedman E."/>
            <person name="Gearin G."/>
            <person name="Gellesch M."/>
            <person name="Goldberg J."/>
            <person name="Griggs A."/>
            <person name="Gujja S."/>
            <person name="Heiman D."/>
            <person name="Howarth C."/>
            <person name="Larson L."/>
            <person name="Lui A."/>
            <person name="MacDonald P.J.P."/>
            <person name="Mehta T."/>
            <person name="Montmayeur A."/>
            <person name="Murphy C."/>
            <person name="Neiman D."/>
            <person name="Pearson M."/>
            <person name="Priest M."/>
            <person name="Roberts A."/>
            <person name="Saif S."/>
            <person name="Shea T."/>
            <person name="Shenoy N."/>
            <person name="Sisk P."/>
            <person name="Stolte C."/>
            <person name="Sykes S."/>
            <person name="Wortman J."/>
            <person name="Nusbaum C."/>
            <person name="Birren B."/>
        </authorList>
    </citation>
    <scope>NUCLEOTIDE SEQUENCE [LARGE SCALE GENOMIC DNA]</scope>
    <source>
        <strain evidence="1 2">YIT 12063</strain>
    </source>
</reference>
<dbReference type="STRING" id="742742.HMPREF9452_00420"/>
<dbReference type="HOGENOM" id="CLU_2315452_0_0_11"/>
<proteinExistence type="predicted"/>
<dbReference type="EMBL" id="ADLS01000006">
    <property type="protein sequence ID" value="EGX67408.1"/>
    <property type="molecule type" value="Genomic_DNA"/>
</dbReference>
<accession>G1WGF7</accession>
<name>G1WGF7_9ACTN</name>
<evidence type="ECO:0000313" key="1">
    <source>
        <dbReference type="EMBL" id="EGX67408.1"/>
    </source>
</evidence>
<protein>
    <submittedName>
        <fullName evidence="1">Uncharacterized protein</fullName>
    </submittedName>
</protein>
<sequence length="99" mass="10820">MSDHFEEWAANCTLGPMLTLRKMHGATFTESDRTAITDALRTIETALVQPFGPTSRARAAGGVDWPAYQKAQIMLALGCFQLRDSGKLAALEVDSYKEA</sequence>
<comment type="caution">
    <text evidence="1">The sequence shown here is derived from an EMBL/GenBank/DDBJ whole genome shotgun (WGS) entry which is preliminary data.</text>
</comment>